<protein>
    <submittedName>
        <fullName evidence="2">Uncharacterized protein</fullName>
    </submittedName>
</protein>
<organism evidence="2 3">
    <name type="scientific">Sphingomonas parapaucimobilis NBRC 15100</name>
    <dbReference type="NCBI Taxonomy" id="1219049"/>
    <lineage>
        <taxon>Bacteria</taxon>
        <taxon>Pseudomonadati</taxon>
        <taxon>Pseudomonadota</taxon>
        <taxon>Alphaproteobacteria</taxon>
        <taxon>Sphingomonadales</taxon>
        <taxon>Sphingomonadaceae</taxon>
        <taxon>Sphingomonas</taxon>
    </lineage>
</organism>
<proteinExistence type="predicted"/>
<reference evidence="2 3" key="1">
    <citation type="submission" date="2014-11" db="EMBL/GenBank/DDBJ databases">
        <title>Whole genome shotgun sequence of Sphingomonas parapaucimobilis NBRC 15100.</title>
        <authorList>
            <person name="Katano-Makiyama Y."/>
            <person name="Hosoyama A."/>
            <person name="Hashimoto M."/>
            <person name="Hosoyama Y."/>
            <person name="Noguchi M."/>
            <person name="Numata M."/>
            <person name="Tsuchikane K."/>
            <person name="Hirakata S."/>
            <person name="Uohara A."/>
            <person name="Shimodaira J."/>
            <person name="Ohji S."/>
            <person name="Ichikawa N."/>
            <person name="Kimura A."/>
            <person name="Yamazoe A."/>
            <person name="Fujita N."/>
        </authorList>
    </citation>
    <scope>NUCLEOTIDE SEQUENCE [LARGE SCALE GENOMIC DNA]</scope>
    <source>
        <strain evidence="2 3">NBRC 15100</strain>
    </source>
</reference>
<feature type="region of interest" description="Disordered" evidence="1">
    <location>
        <begin position="37"/>
        <end position="70"/>
    </location>
</feature>
<sequence length="70" mass="7703">MDHPQHCQHLAEQIATETDEAKRERLRERFRDECRDGVLDAGDDDAIVQPLSGGGGTTNPTQPGPKPKLP</sequence>
<dbReference type="AlphaFoldDB" id="A0A0A1W8S1"/>
<keyword evidence="3" id="KW-1185">Reference proteome</keyword>
<dbReference type="EMBL" id="BBPI01000068">
    <property type="protein sequence ID" value="GAM01733.1"/>
    <property type="molecule type" value="Genomic_DNA"/>
</dbReference>
<dbReference type="RefSeq" id="WP_042488914.1">
    <property type="nucleotide sequence ID" value="NZ_BBPI01000068.1"/>
</dbReference>
<evidence type="ECO:0000256" key="1">
    <source>
        <dbReference type="SAM" id="MobiDB-lite"/>
    </source>
</evidence>
<accession>A0A0A1W8S1</accession>
<name>A0A0A1W8S1_9SPHN</name>
<gene>
    <name evidence="2" type="ORF">SP5_068_01010</name>
</gene>
<feature type="region of interest" description="Disordered" evidence="1">
    <location>
        <begin position="1"/>
        <end position="22"/>
    </location>
</feature>
<evidence type="ECO:0000313" key="3">
    <source>
        <dbReference type="Proteomes" id="UP000032305"/>
    </source>
</evidence>
<dbReference type="Proteomes" id="UP000032305">
    <property type="component" value="Unassembled WGS sequence"/>
</dbReference>
<evidence type="ECO:0000313" key="2">
    <source>
        <dbReference type="EMBL" id="GAM01733.1"/>
    </source>
</evidence>
<comment type="caution">
    <text evidence="2">The sequence shown here is derived from an EMBL/GenBank/DDBJ whole genome shotgun (WGS) entry which is preliminary data.</text>
</comment>